<accession>A0A146G8C2</accession>
<dbReference type="PRINTS" id="PR00609">
    <property type="entry name" value="CYTOCHROMEC3"/>
</dbReference>
<sequence length="221" mass="24984">MANFFPKWTNQLPWKVVVCLSVLTLSIAAAVTYYFTPKYTKVGYQPTQPVPFSHALHVDQLGMDCRTCHSFVEVASHSNVPSVQTCMSCHTQIKPDSPKLAPVRAAWNEGKMDGPPVNWVRIHRLPDYVYFNHAAHVNRGVSCFSCHGNVNTMEVVYQHEPQSMSWCLDCHRQPENALRPPSEVFNLNWKATSAHEQYQLGSKFKAEWGVNPPTDCGGCHR</sequence>
<dbReference type="GO" id="GO:0046872">
    <property type="term" value="F:metal ion binding"/>
    <property type="evidence" value="ECO:0007669"/>
    <property type="project" value="UniProtKB-KW"/>
</dbReference>
<feature type="binding site" description="axial binding residue" evidence="2">
    <location>
        <position position="68"/>
    </location>
    <ligand>
        <name>heme c</name>
        <dbReference type="ChEBI" id="CHEBI:61717"/>
        <label>1</label>
    </ligand>
    <ligandPart>
        <name>Fe</name>
        <dbReference type="ChEBI" id="CHEBI:18248"/>
    </ligandPart>
</feature>
<keyword evidence="3" id="KW-0812">Transmembrane</keyword>
<comment type="caution">
    <text evidence="5">The sequence shown here is derived from an EMBL/GenBank/DDBJ whole genome shotgun (WGS) entry which is preliminary data.</text>
</comment>
<dbReference type="AlphaFoldDB" id="A0A146G8C2"/>
<dbReference type="GO" id="GO:0020037">
    <property type="term" value="F:heme binding"/>
    <property type="evidence" value="ECO:0007669"/>
    <property type="project" value="InterPro"/>
</dbReference>
<proteinExistence type="predicted"/>
<evidence type="ECO:0000313" key="6">
    <source>
        <dbReference type="Proteomes" id="UP000076023"/>
    </source>
</evidence>
<feature type="binding site" description="axial binding residue" evidence="2">
    <location>
        <position position="69"/>
    </location>
    <ligand>
        <name>heme c</name>
        <dbReference type="ChEBI" id="CHEBI:61717"/>
        <label>2</label>
    </ligand>
    <ligandPart>
        <name>Fe</name>
        <dbReference type="ChEBI" id="CHEBI:18248"/>
    </ligandPart>
</feature>
<dbReference type="InterPro" id="IPR029467">
    <property type="entry name" value="Cyt_c7-like"/>
</dbReference>
<dbReference type="Proteomes" id="UP000076023">
    <property type="component" value="Unassembled WGS sequence"/>
</dbReference>
<name>A0A146G8C2_TERSA</name>
<dbReference type="PANTHER" id="PTHR39425:SF1">
    <property type="entry name" value="CYTOCHROME C7-LIKE DOMAIN-CONTAINING PROTEIN"/>
    <property type="match status" value="1"/>
</dbReference>
<dbReference type="Gene3D" id="3.90.10.10">
    <property type="entry name" value="Cytochrome C3"/>
    <property type="match status" value="2"/>
</dbReference>
<dbReference type="InterPro" id="IPR036280">
    <property type="entry name" value="Multihaem_cyt_sf"/>
</dbReference>
<keyword evidence="3" id="KW-0472">Membrane</keyword>
<dbReference type="InParanoid" id="A0A146G8C2"/>
<dbReference type="SUPFAM" id="SSF48695">
    <property type="entry name" value="Multiheme cytochromes"/>
    <property type="match status" value="1"/>
</dbReference>
<dbReference type="CDD" id="cd08168">
    <property type="entry name" value="Cytochrom_C3"/>
    <property type="match status" value="1"/>
</dbReference>
<feature type="transmembrane region" description="Helical" evidence="3">
    <location>
        <begin position="12"/>
        <end position="35"/>
    </location>
</feature>
<feature type="binding site" description="axial binding residue" evidence="2">
    <location>
        <position position="86"/>
    </location>
    <ligand>
        <name>heme c</name>
        <dbReference type="ChEBI" id="CHEBI:61717"/>
        <label>2</label>
    </ligand>
    <ligandPart>
        <name>Fe</name>
        <dbReference type="ChEBI" id="CHEBI:18248"/>
    </ligandPart>
</feature>
<dbReference type="PANTHER" id="PTHR39425">
    <property type="entry name" value="LIPOPROTEIN CYTOCHROME C"/>
    <property type="match status" value="1"/>
</dbReference>
<keyword evidence="2" id="KW-0408">Iron</keyword>
<feature type="binding site" description="axial binding residue" evidence="2">
    <location>
        <position position="65"/>
    </location>
    <ligand>
        <name>heme c</name>
        <dbReference type="ChEBI" id="CHEBI:61717"/>
        <label>1</label>
    </ligand>
    <ligandPart>
        <name>Fe</name>
        <dbReference type="ChEBI" id="CHEBI:18248"/>
    </ligandPart>
</feature>
<feature type="binding site" description="axial binding residue" evidence="2">
    <location>
        <position position="57"/>
    </location>
    <ligand>
        <name>heme c</name>
        <dbReference type="ChEBI" id="CHEBI:61717"/>
        <label>1</label>
    </ligand>
    <ligandPart>
        <name>Fe</name>
        <dbReference type="ChEBI" id="CHEBI:18248"/>
    </ligandPart>
</feature>
<dbReference type="InterPro" id="IPR002322">
    <property type="entry name" value="Cyt_c_III"/>
</dbReference>
<keyword evidence="6" id="KW-1185">Reference proteome</keyword>
<feature type="binding site" description="axial binding residue" evidence="2">
    <location>
        <position position="54"/>
    </location>
    <ligand>
        <name>heme c</name>
        <dbReference type="ChEBI" id="CHEBI:61717"/>
        <label>3</label>
    </ligand>
    <ligandPart>
        <name>Fe</name>
        <dbReference type="ChEBI" id="CHEBI:18248"/>
    </ligandPart>
</feature>
<keyword evidence="2" id="KW-0349">Heme</keyword>
<evidence type="ECO:0000256" key="1">
    <source>
        <dbReference type="ARBA" id="ARBA00022723"/>
    </source>
</evidence>
<keyword evidence="3" id="KW-1133">Transmembrane helix</keyword>
<dbReference type="RefSeq" id="WP_075078732.1">
    <property type="nucleotide sequence ID" value="NZ_BDCO01000002.1"/>
</dbReference>
<evidence type="ECO:0000256" key="2">
    <source>
        <dbReference type="PIRSR" id="PIRSR602322-1"/>
    </source>
</evidence>
<protein>
    <submittedName>
        <fullName evidence="5">Class III cytochrome C family protein</fullName>
    </submittedName>
</protein>
<feature type="domain" description="Cytochrome c7-like" evidence="4">
    <location>
        <begin position="129"/>
        <end position="221"/>
    </location>
</feature>
<dbReference type="Pfam" id="PF14522">
    <property type="entry name" value="Cytochrome_C7"/>
    <property type="match status" value="2"/>
</dbReference>
<comment type="cofactor">
    <cofactor evidence="2">
        <name>heme c</name>
        <dbReference type="ChEBI" id="CHEBI:61717"/>
    </cofactor>
    <text evidence="2">Binds 4 heme c groups covalently per monomer.</text>
</comment>
<reference evidence="6" key="1">
    <citation type="journal article" date="2017" name="Genome Announc.">
        <title>Draft Genome Sequence of Terrimicrobium sacchariphilum NM-5T, a Facultative Anaerobic Soil Bacterium of the Class Spartobacteria.</title>
        <authorList>
            <person name="Qiu Y.L."/>
            <person name="Tourlousse D.M."/>
            <person name="Matsuura N."/>
            <person name="Ohashi A."/>
            <person name="Sekiguchi Y."/>
        </authorList>
    </citation>
    <scope>NUCLEOTIDE SEQUENCE [LARGE SCALE GENOMIC DNA]</scope>
    <source>
        <strain evidence="6">NM-5</strain>
    </source>
</reference>
<evidence type="ECO:0000256" key="3">
    <source>
        <dbReference type="SAM" id="Phobius"/>
    </source>
</evidence>
<keyword evidence="1 2" id="KW-0479">Metal-binding</keyword>
<dbReference type="OrthoDB" id="9814800at2"/>
<evidence type="ECO:0000259" key="4">
    <source>
        <dbReference type="Pfam" id="PF14522"/>
    </source>
</evidence>
<gene>
    <name evidence="5" type="ORF">TSACC_21341</name>
</gene>
<evidence type="ECO:0000313" key="5">
    <source>
        <dbReference type="EMBL" id="GAT32938.1"/>
    </source>
</evidence>
<dbReference type="GO" id="GO:0009055">
    <property type="term" value="F:electron transfer activity"/>
    <property type="evidence" value="ECO:0007669"/>
    <property type="project" value="InterPro"/>
</dbReference>
<dbReference type="STRING" id="690879.TSACC_21341"/>
<feature type="domain" description="Cytochrome c7-like" evidence="4">
    <location>
        <begin position="51"/>
        <end position="95"/>
    </location>
</feature>
<organism evidence="5 6">
    <name type="scientific">Terrimicrobium sacchariphilum</name>
    <dbReference type="NCBI Taxonomy" id="690879"/>
    <lineage>
        <taxon>Bacteria</taxon>
        <taxon>Pseudomonadati</taxon>
        <taxon>Verrucomicrobiota</taxon>
        <taxon>Terrimicrobiia</taxon>
        <taxon>Terrimicrobiales</taxon>
        <taxon>Terrimicrobiaceae</taxon>
        <taxon>Terrimicrobium</taxon>
    </lineage>
</organism>
<dbReference type="EMBL" id="BDCO01000002">
    <property type="protein sequence ID" value="GAT32938.1"/>
    <property type="molecule type" value="Genomic_DNA"/>
</dbReference>